<dbReference type="AlphaFoldDB" id="C5AZV9"/>
<sequence>MLVVALQEDGQRRPCRGRHLRNSDEGRTDELARLCRTADHVALAAELRGNGPAPDAMVLSWTGYGRRASDAREQAAQRKNASGSGRRGHHDALAILSRLVATATVTAPATTCAQVAASLAAKPNRKGVRTVHAPASTTAFSRAGRKRIRLHPVSARISRPGMSAKKAARPWSANTSTHAASTSAMPAACCKMSIWISSALPPDGGGVTCLPAWDMTCLLDLPVVATPLRVRGRRAVPSPMDLGDDAAGVDHLVDRREDHQATLGGGSDVVQGLADAHGGHSLAGPHARPVRDEPPLQDAFGQHARGPETLSYVDVCHDRLLPDAREWAH</sequence>
<organism evidence="2 3">
    <name type="scientific">Methylorubrum extorquens (strain ATCC 14718 / DSM 1338 / JCM 2805 / NCIMB 9133 / AM1)</name>
    <name type="common">Methylobacterium extorquens</name>
    <dbReference type="NCBI Taxonomy" id="272630"/>
    <lineage>
        <taxon>Bacteria</taxon>
        <taxon>Pseudomonadati</taxon>
        <taxon>Pseudomonadota</taxon>
        <taxon>Alphaproteobacteria</taxon>
        <taxon>Hyphomicrobiales</taxon>
        <taxon>Methylobacteriaceae</taxon>
        <taxon>Methylorubrum</taxon>
    </lineage>
</organism>
<dbReference type="STRING" id="272630.MexAM1_META1p3789"/>
<accession>C5AZV9</accession>
<protein>
    <submittedName>
        <fullName evidence="2">Uncharacterized protein</fullName>
    </submittedName>
</protein>
<dbReference type="HOGENOM" id="CLU_844148_0_0_5"/>
<proteinExistence type="predicted"/>
<keyword evidence="3" id="KW-1185">Reference proteome</keyword>
<feature type="region of interest" description="Disordered" evidence="1">
    <location>
        <begin position="69"/>
        <end position="89"/>
    </location>
</feature>
<feature type="region of interest" description="Disordered" evidence="1">
    <location>
        <begin position="274"/>
        <end position="303"/>
    </location>
</feature>
<dbReference type="Proteomes" id="UP000009081">
    <property type="component" value="Chromosome"/>
</dbReference>
<reference evidence="2 3" key="1">
    <citation type="journal article" date="2009" name="PLoS ONE">
        <title>Methylobacterium genome sequences: a reference blueprint to investigate microbial metabolism of C1 compounds from natural and industrial sources.</title>
        <authorList>
            <person name="Vuilleumier S."/>
            <person name="Chistoserdova L."/>
            <person name="Lee M.-C."/>
            <person name="Bringel F."/>
            <person name="Lajus A."/>
            <person name="Zhou Y."/>
            <person name="Gourion B."/>
            <person name="Barbe V."/>
            <person name="Chang J."/>
            <person name="Cruveiller S."/>
            <person name="Dossat C."/>
            <person name="Gillett W."/>
            <person name="Gruffaz C."/>
            <person name="Haugen E."/>
            <person name="Hourcade E."/>
            <person name="Levy R."/>
            <person name="Mangenot S."/>
            <person name="Muller E."/>
            <person name="Nadalig T."/>
            <person name="Pagni M."/>
            <person name="Penny C."/>
            <person name="Peyraud R."/>
            <person name="Robinson D.G."/>
            <person name="Roche D."/>
            <person name="Rouy Z."/>
            <person name="Saenampechek C."/>
            <person name="Salvignol G."/>
            <person name="Vallenet D."/>
            <person name="Wu Z."/>
            <person name="Marx C.J."/>
            <person name="Vorholt J.A."/>
            <person name="Olson M.V."/>
            <person name="Kaul R."/>
            <person name="Weissenbach J."/>
            <person name="Medigue C."/>
            <person name="Lidstrom M.E."/>
        </authorList>
    </citation>
    <scope>NUCLEOTIDE SEQUENCE [LARGE SCALE GENOMIC DNA]</scope>
    <source>
        <strain evidence="3">ATCC 14718 / DSM 1338 / JCM 2805 / NCIMB 9133 / AM1</strain>
    </source>
</reference>
<dbReference type="KEGG" id="mea:Mex_1p3789"/>
<evidence type="ECO:0000256" key="1">
    <source>
        <dbReference type="SAM" id="MobiDB-lite"/>
    </source>
</evidence>
<evidence type="ECO:0000313" key="3">
    <source>
        <dbReference type="Proteomes" id="UP000009081"/>
    </source>
</evidence>
<dbReference type="EMBL" id="CP001510">
    <property type="protein sequence ID" value="ACS41483.1"/>
    <property type="molecule type" value="Genomic_DNA"/>
</dbReference>
<evidence type="ECO:0000313" key="2">
    <source>
        <dbReference type="EMBL" id="ACS41483.1"/>
    </source>
</evidence>
<gene>
    <name evidence="2" type="ordered locus">MexAM1_META1p3789</name>
</gene>
<name>C5AZV9_METEA</name>